<keyword evidence="2" id="KW-1185">Reference proteome</keyword>
<dbReference type="EMBL" id="JAKUCV010003431">
    <property type="protein sequence ID" value="KAJ4838945.1"/>
    <property type="molecule type" value="Genomic_DNA"/>
</dbReference>
<evidence type="ECO:0000313" key="2">
    <source>
        <dbReference type="Proteomes" id="UP001141552"/>
    </source>
</evidence>
<protein>
    <submittedName>
        <fullName evidence="1">Uncharacterized protein</fullName>
    </submittedName>
</protein>
<name>A0A9Q0FWD9_9ROSI</name>
<reference evidence="1" key="2">
    <citation type="journal article" date="2023" name="Plants (Basel)">
        <title>Annotation of the Turnera subulata (Passifloraceae) Draft Genome Reveals the S-Locus Evolved after the Divergence of Turneroideae from Passifloroideae in a Stepwise Manner.</title>
        <authorList>
            <person name="Henning P.M."/>
            <person name="Roalson E.H."/>
            <person name="Mir W."/>
            <person name="McCubbin A.G."/>
            <person name="Shore J.S."/>
        </authorList>
    </citation>
    <scope>NUCLEOTIDE SEQUENCE</scope>
    <source>
        <strain evidence="1">F60SS</strain>
    </source>
</reference>
<evidence type="ECO:0000313" key="1">
    <source>
        <dbReference type="EMBL" id="KAJ4838945.1"/>
    </source>
</evidence>
<reference evidence="1" key="1">
    <citation type="submission" date="2022-02" db="EMBL/GenBank/DDBJ databases">
        <authorList>
            <person name="Henning P.M."/>
            <person name="McCubbin A.G."/>
            <person name="Shore J.S."/>
        </authorList>
    </citation>
    <scope>NUCLEOTIDE SEQUENCE</scope>
    <source>
        <strain evidence="1">F60SS</strain>
        <tissue evidence="1">Leaves</tissue>
    </source>
</reference>
<dbReference type="AlphaFoldDB" id="A0A9Q0FWD9"/>
<organism evidence="1 2">
    <name type="scientific">Turnera subulata</name>
    <dbReference type="NCBI Taxonomy" id="218843"/>
    <lineage>
        <taxon>Eukaryota</taxon>
        <taxon>Viridiplantae</taxon>
        <taxon>Streptophyta</taxon>
        <taxon>Embryophyta</taxon>
        <taxon>Tracheophyta</taxon>
        <taxon>Spermatophyta</taxon>
        <taxon>Magnoliopsida</taxon>
        <taxon>eudicotyledons</taxon>
        <taxon>Gunneridae</taxon>
        <taxon>Pentapetalae</taxon>
        <taxon>rosids</taxon>
        <taxon>fabids</taxon>
        <taxon>Malpighiales</taxon>
        <taxon>Passifloraceae</taxon>
        <taxon>Turnera</taxon>
    </lineage>
</organism>
<accession>A0A9Q0FWD9</accession>
<comment type="caution">
    <text evidence="1">The sequence shown here is derived from an EMBL/GenBank/DDBJ whole genome shotgun (WGS) entry which is preliminary data.</text>
</comment>
<proteinExistence type="predicted"/>
<sequence length="65" mass="7405">MCSEAVKMDIKVSIHSKRRRSRVSGQWRTVSNLFLQIGSSPTRAVIVECRAGLQAENMNKVVEEW</sequence>
<gene>
    <name evidence="1" type="ORF">Tsubulata_049717</name>
</gene>
<dbReference type="Proteomes" id="UP001141552">
    <property type="component" value="Unassembled WGS sequence"/>
</dbReference>